<sequence length="81" mass="7870">MTVVWASTGAREIFPSASVLPPESAPPEEVTLQSGTGAAAEAASAVPPSEDGSVRSTSVRSALPPKAADAVLAPGAVSPSA</sequence>
<feature type="compositionally biased region" description="Low complexity" evidence="1">
    <location>
        <begin position="38"/>
        <end position="50"/>
    </location>
</feature>
<dbReference type="EMBL" id="VSSQ01107500">
    <property type="protein sequence ID" value="MPN46652.1"/>
    <property type="molecule type" value="Genomic_DNA"/>
</dbReference>
<feature type="region of interest" description="Disordered" evidence="1">
    <location>
        <begin position="17"/>
        <end position="68"/>
    </location>
</feature>
<accession>A0A645I794</accession>
<name>A0A645I794_9ZZZZ</name>
<protein>
    <submittedName>
        <fullName evidence="2">Uncharacterized protein</fullName>
    </submittedName>
</protein>
<evidence type="ECO:0000313" key="2">
    <source>
        <dbReference type="EMBL" id="MPN46652.1"/>
    </source>
</evidence>
<proteinExistence type="predicted"/>
<dbReference type="AlphaFoldDB" id="A0A645I794"/>
<evidence type="ECO:0000256" key="1">
    <source>
        <dbReference type="SAM" id="MobiDB-lite"/>
    </source>
</evidence>
<reference evidence="2" key="1">
    <citation type="submission" date="2019-08" db="EMBL/GenBank/DDBJ databases">
        <authorList>
            <person name="Kucharzyk K."/>
            <person name="Murdoch R.W."/>
            <person name="Higgins S."/>
            <person name="Loffler F."/>
        </authorList>
    </citation>
    <scope>NUCLEOTIDE SEQUENCE</scope>
</reference>
<comment type="caution">
    <text evidence="2">The sequence shown here is derived from an EMBL/GenBank/DDBJ whole genome shotgun (WGS) entry which is preliminary data.</text>
</comment>
<gene>
    <name evidence="2" type="ORF">SDC9_194243</name>
</gene>
<organism evidence="2">
    <name type="scientific">bioreactor metagenome</name>
    <dbReference type="NCBI Taxonomy" id="1076179"/>
    <lineage>
        <taxon>unclassified sequences</taxon>
        <taxon>metagenomes</taxon>
        <taxon>ecological metagenomes</taxon>
    </lineage>
</organism>